<organism evidence="2 3">
    <name type="scientific">Limosilactobacillus mucosae</name>
    <name type="common">Lactobacillus mucosae</name>
    <dbReference type="NCBI Taxonomy" id="97478"/>
    <lineage>
        <taxon>Bacteria</taxon>
        <taxon>Bacillati</taxon>
        <taxon>Bacillota</taxon>
        <taxon>Bacilli</taxon>
        <taxon>Lactobacillales</taxon>
        <taxon>Lactobacillaceae</taxon>
        <taxon>Limosilactobacillus</taxon>
    </lineage>
</organism>
<sequence>MSKTMHGSVSTEEMVIGLACGCIDLLICVLDYPVYLYVSKKQ</sequence>
<evidence type="ECO:0000256" key="1">
    <source>
        <dbReference type="SAM" id="Phobius"/>
    </source>
</evidence>
<proteinExistence type="predicted"/>
<accession>A0AAJ1M9K9</accession>
<dbReference type="EMBL" id="JAQOND010000025">
    <property type="protein sequence ID" value="MDC2827893.1"/>
    <property type="molecule type" value="Genomic_DNA"/>
</dbReference>
<dbReference type="Proteomes" id="UP001218021">
    <property type="component" value="Unassembled WGS sequence"/>
</dbReference>
<keyword evidence="1" id="KW-1133">Transmembrane helix</keyword>
<evidence type="ECO:0000313" key="3">
    <source>
        <dbReference type="Proteomes" id="UP001218021"/>
    </source>
</evidence>
<reference evidence="2" key="1">
    <citation type="submission" date="2023-01" db="EMBL/GenBank/DDBJ databases">
        <title>Genome analysis of 13 Lactobacillus isolated from gut of wild boar.</title>
        <authorList>
            <person name="Papp P."/>
            <person name="Libisch B."/>
            <person name="Nagy T."/>
            <person name="Olasz F."/>
        </authorList>
    </citation>
    <scope>NUCLEOTIDE SEQUENCE</scope>
    <source>
        <strain evidence="2">F108</strain>
    </source>
</reference>
<dbReference type="RefSeq" id="WP_258442827.1">
    <property type="nucleotide sequence ID" value="NZ_CBCRVQ010000004.1"/>
</dbReference>
<name>A0AAJ1M9K9_LIMMU</name>
<gene>
    <name evidence="2" type="ORF">PO158_06305</name>
</gene>
<comment type="caution">
    <text evidence="2">The sequence shown here is derived from an EMBL/GenBank/DDBJ whole genome shotgun (WGS) entry which is preliminary data.</text>
</comment>
<keyword evidence="1" id="KW-0812">Transmembrane</keyword>
<feature type="transmembrane region" description="Helical" evidence="1">
    <location>
        <begin position="15"/>
        <end position="38"/>
    </location>
</feature>
<evidence type="ECO:0000313" key="2">
    <source>
        <dbReference type="EMBL" id="MDC2827893.1"/>
    </source>
</evidence>
<dbReference type="AlphaFoldDB" id="A0AAJ1M9K9"/>
<protein>
    <submittedName>
        <fullName evidence="2">Uncharacterized protein</fullName>
    </submittedName>
</protein>
<keyword evidence="1" id="KW-0472">Membrane</keyword>